<feature type="domain" description="YdhG-like" evidence="2">
    <location>
        <begin position="19"/>
        <end position="114"/>
    </location>
</feature>
<evidence type="ECO:0000313" key="4">
    <source>
        <dbReference type="Proteomes" id="UP001549184"/>
    </source>
</evidence>
<dbReference type="EMBL" id="JBEPMU010000001">
    <property type="protein sequence ID" value="MET3650784.1"/>
    <property type="molecule type" value="Genomic_DNA"/>
</dbReference>
<protein>
    <recommendedName>
        <fullName evidence="2">YdhG-like domain-containing protein</fullName>
    </recommendedName>
</protein>
<accession>A0ABV2JPL2</accession>
<gene>
    <name evidence="3" type="ORF">ABIC75_000486</name>
</gene>
<dbReference type="SUPFAM" id="SSF159888">
    <property type="entry name" value="YdhG-like"/>
    <property type="match status" value="1"/>
</dbReference>
<organism evidence="3 4">
    <name type="scientific">Dyella japonica</name>
    <dbReference type="NCBI Taxonomy" id="231455"/>
    <lineage>
        <taxon>Bacteria</taxon>
        <taxon>Pseudomonadati</taxon>
        <taxon>Pseudomonadota</taxon>
        <taxon>Gammaproteobacteria</taxon>
        <taxon>Lysobacterales</taxon>
        <taxon>Rhodanobacteraceae</taxon>
        <taxon>Dyella</taxon>
    </lineage>
</organism>
<dbReference type="Proteomes" id="UP001549184">
    <property type="component" value="Unassembled WGS sequence"/>
</dbReference>
<reference evidence="3 4" key="1">
    <citation type="submission" date="2024-06" db="EMBL/GenBank/DDBJ databases">
        <title>Sorghum-associated microbial communities from plants grown in Nebraska, USA.</title>
        <authorList>
            <person name="Schachtman D."/>
        </authorList>
    </citation>
    <scope>NUCLEOTIDE SEQUENCE [LARGE SCALE GENOMIC DNA]</scope>
    <source>
        <strain evidence="3 4">1073</strain>
    </source>
</reference>
<feature type="compositionally biased region" description="Basic residues" evidence="1">
    <location>
        <begin position="143"/>
        <end position="161"/>
    </location>
</feature>
<evidence type="ECO:0000256" key="1">
    <source>
        <dbReference type="SAM" id="MobiDB-lite"/>
    </source>
</evidence>
<sequence length="161" mass="17509">MNPSERIDELIEGITDWRGKTLADVRKAILDADKAIVEEWKWMGSPTWYRDGIIAVANAHKEKVKITFSHGAKLEDPDKLFNNGLDGSTWRAIDLLEGDKVNKAALKKLVKAAIAYNQAKLKKSAPAAARKTAKPAAKSAAKSARKSASKSVAKKAGKRTA</sequence>
<feature type="compositionally biased region" description="Low complexity" evidence="1">
    <location>
        <begin position="124"/>
        <end position="142"/>
    </location>
</feature>
<evidence type="ECO:0000259" key="2">
    <source>
        <dbReference type="Pfam" id="PF08818"/>
    </source>
</evidence>
<evidence type="ECO:0000313" key="3">
    <source>
        <dbReference type="EMBL" id="MET3650784.1"/>
    </source>
</evidence>
<keyword evidence="4" id="KW-1185">Reference proteome</keyword>
<dbReference type="InterPro" id="IPR014922">
    <property type="entry name" value="YdhG-like"/>
</dbReference>
<name>A0ABV2JPL2_9GAMM</name>
<feature type="region of interest" description="Disordered" evidence="1">
    <location>
        <begin position="120"/>
        <end position="161"/>
    </location>
</feature>
<dbReference type="RefSeq" id="WP_354012266.1">
    <property type="nucleotide sequence ID" value="NZ_JBEPMU010000001.1"/>
</dbReference>
<dbReference type="Gene3D" id="3.90.1150.200">
    <property type="match status" value="1"/>
</dbReference>
<proteinExistence type="predicted"/>
<comment type="caution">
    <text evidence="3">The sequence shown here is derived from an EMBL/GenBank/DDBJ whole genome shotgun (WGS) entry which is preliminary data.</text>
</comment>
<dbReference type="Pfam" id="PF08818">
    <property type="entry name" value="DUF1801"/>
    <property type="match status" value="1"/>
</dbReference>